<dbReference type="RefSeq" id="WP_007417411.1">
    <property type="nucleotide sequence ID" value="NZ_ABOX02000041.1"/>
</dbReference>
<feature type="region of interest" description="Disordered" evidence="1">
    <location>
        <begin position="1"/>
        <end position="59"/>
    </location>
</feature>
<protein>
    <submittedName>
        <fullName evidence="2">Uncharacterized protein</fullName>
    </submittedName>
</protein>
<keyword evidence="3" id="KW-1185">Reference proteome</keyword>
<evidence type="ECO:0000313" key="3">
    <source>
        <dbReference type="Proteomes" id="UP000003688"/>
    </source>
</evidence>
<gene>
    <name evidence="2" type="ORF">Cflav_PD1754</name>
</gene>
<proteinExistence type="predicted"/>
<name>B9XNM4_PEDPL</name>
<dbReference type="Proteomes" id="UP000003688">
    <property type="component" value="Unassembled WGS sequence"/>
</dbReference>
<dbReference type="EMBL" id="ABOX02000041">
    <property type="protein sequence ID" value="EEF58564.1"/>
    <property type="molecule type" value="Genomic_DNA"/>
</dbReference>
<organism evidence="2 3">
    <name type="scientific">Pedosphaera parvula (strain Ellin514)</name>
    <dbReference type="NCBI Taxonomy" id="320771"/>
    <lineage>
        <taxon>Bacteria</taxon>
        <taxon>Pseudomonadati</taxon>
        <taxon>Verrucomicrobiota</taxon>
        <taxon>Pedosphaerae</taxon>
        <taxon>Pedosphaerales</taxon>
        <taxon>Pedosphaeraceae</taxon>
        <taxon>Pedosphaera</taxon>
    </lineage>
</organism>
<comment type="caution">
    <text evidence="2">The sequence shown here is derived from an EMBL/GenBank/DDBJ whole genome shotgun (WGS) entry which is preliminary data.</text>
</comment>
<dbReference type="STRING" id="320771.Cflav_PD1754"/>
<feature type="compositionally biased region" description="Basic and acidic residues" evidence="1">
    <location>
        <begin position="26"/>
        <end position="53"/>
    </location>
</feature>
<evidence type="ECO:0000313" key="2">
    <source>
        <dbReference type="EMBL" id="EEF58564.1"/>
    </source>
</evidence>
<reference evidence="2 3" key="1">
    <citation type="journal article" date="2011" name="J. Bacteriol.">
        <title>Genome sequence of 'Pedosphaera parvula' Ellin514, an aerobic Verrucomicrobial isolate from pasture soil.</title>
        <authorList>
            <person name="Kant R."/>
            <person name="van Passel M.W."/>
            <person name="Sangwan P."/>
            <person name="Palva A."/>
            <person name="Lucas S."/>
            <person name="Copeland A."/>
            <person name="Lapidus A."/>
            <person name="Glavina Del Rio T."/>
            <person name="Dalin E."/>
            <person name="Tice H."/>
            <person name="Bruce D."/>
            <person name="Goodwin L."/>
            <person name="Pitluck S."/>
            <person name="Chertkov O."/>
            <person name="Larimer F.W."/>
            <person name="Land M.L."/>
            <person name="Hauser L."/>
            <person name="Brettin T.S."/>
            <person name="Detter J.C."/>
            <person name="Han S."/>
            <person name="de Vos W.M."/>
            <person name="Janssen P.H."/>
            <person name="Smidt H."/>
        </authorList>
    </citation>
    <scope>NUCLEOTIDE SEQUENCE [LARGE SCALE GENOMIC DNA]</scope>
    <source>
        <strain evidence="2 3">Ellin514</strain>
    </source>
</reference>
<dbReference type="AlphaFoldDB" id="B9XNM4"/>
<sequence>MALNEVKKELKKVKAKIVPGTPKPRPRPEEPRSKELPFDAEVPGDRGDREKKSLTQGSE</sequence>
<accession>B9XNM4</accession>
<evidence type="ECO:0000256" key="1">
    <source>
        <dbReference type="SAM" id="MobiDB-lite"/>
    </source>
</evidence>